<dbReference type="KEGG" id="ahk:NCTC10172_00097"/>
<evidence type="ECO:0000313" key="3">
    <source>
        <dbReference type="EMBL" id="VEU82091.1"/>
    </source>
</evidence>
<dbReference type="Proteomes" id="UP000290909">
    <property type="component" value="Chromosome"/>
</dbReference>
<evidence type="ECO:0000313" key="4">
    <source>
        <dbReference type="Proteomes" id="UP000290909"/>
    </source>
</evidence>
<accession>A0A449BI02</accession>
<feature type="transmembrane region" description="Helical" evidence="1">
    <location>
        <begin position="76"/>
        <end position="104"/>
    </location>
</feature>
<dbReference type="Pfam" id="PF13248">
    <property type="entry name" value="Zn_ribbon_3"/>
    <property type="match status" value="1"/>
</dbReference>
<keyword evidence="1" id="KW-0812">Transmembrane</keyword>
<evidence type="ECO:0000256" key="1">
    <source>
        <dbReference type="SAM" id="Phobius"/>
    </source>
</evidence>
<dbReference type="InterPro" id="IPR059113">
    <property type="entry name" value="Znf_ribbon"/>
</dbReference>
<proteinExistence type="predicted"/>
<dbReference type="STRING" id="1408416.GCA_000702765_00652"/>
<keyword evidence="1" id="KW-0472">Membrane</keyword>
<name>A0A449BI02_9MOLU</name>
<keyword evidence="1" id="KW-1133">Transmembrane helix</keyword>
<organism evidence="3 4">
    <name type="scientific">Acholeplasma hippikon</name>
    <dbReference type="NCBI Taxonomy" id="264636"/>
    <lineage>
        <taxon>Bacteria</taxon>
        <taxon>Bacillati</taxon>
        <taxon>Mycoplasmatota</taxon>
        <taxon>Mollicutes</taxon>
        <taxon>Acholeplasmatales</taxon>
        <taxon>Acholeplasmataceae</taxon>
        <taxon>Acholeplasma</taxon>
    </lineage>
</organism>
<dbReference type="AlphaFoldDB" id="A0A449BI02"/>
<gene>
    <name evidence="3" type="ORF">NCTC10172_00097</name>
</gene>
<dbReference type="EMBL" id="LR215050">
    <property type="protein sequence ID" value="VEU82091.1"/>
    <property type="molecule type" value="Genomic_DNA"/>
</dbReference>
<protein>
    <submittedName>
        <fullName evidence="3">Predicted membrane protein</fullName>
    </submittedName>
</protein>
<evidence type="ECO:0000259" key="2">
    <source>
        <dbReference type="Pfam" id="PF13248"/>
    </source>
</evidence>
<keyword evidence="4" id="KW-1185">Reference proteome</keyword>
<feature type="transmembrane region" description="Helical" evidence="1">
    <location>
        <begin position="44"/>
        <end position="64"/>
    </location>
</feature>
<dbReference type="RefSeq" id="WP_051658989.1">
    <property type="nucleotide sequence ID" value="NZ_LR215050.1"/>
</dbReference>
<sequence length="112" mass="12102">MNYCPHCGEKVNPDQTVCLNCGKFLDSANTSPTKVAEDNGGGGWTLLGFFMPLIGVILYVIWINERPNTAKSLIKGVFTSLIVAGVIFVLWIIIAVIIVGTMGLSQYLALLI</sequence>
<feature type="domain" description="Putative zinc-ribbon" evidence="2">
    <location>
        <begin position="1"/>
        <end position="23"/>
    </location>
</feature>
<reference evidence="3 4" key="1">
    <citation type="submission" date="2019-01" db="EMBL/GenBank/DDBJ databases">
        <authorList>
            <consortium name="Pathogen Informatics"/>
        </authorList>
    </citation>
    <scope>NUCLEOTIDE SEQUENCE [LARGE SCALE GENOMIC DNA]</scope>
    <source>
        <strain evidence="3 4">NCTC10172</strain>
    </source>
</reference>